<accession>A0AA39UG36</accession>
<evidence type="ECO:0008006" key="3">
    <source>
        <dbReference type="Google" id="ProtNLM"/>
    </source>
</evidence>
<keyword evidence="2" id="KW-1185">Reference proteome</keyword>
<protein>
    <recommendedName>
        <fullName evidence="3">Peptidase S33 tripeptidyl aminopeptidase-like C-terminal domain-containing protein</fullName>
    </recommendedName>
</protein>
<organism evidence="1 2">
    <name type="scientific">Armillaria novae-zelandiae</name>
    <dbReference type="NCBI Taxonomy" id="153914"/>
    <lineage>
        <taxon>Eukaryota</taxon>
        <taxon>Fungi</taxon>
        <taxon>Dikarya</taxon>
        <taxon>Basidiomycota</taxon>
        <taxon>Agaricomycotina</taxon>
        <taxon>Agaricomycetes</taxon>
        <taxon>Agaricomycetidae</taxon>
        <taxon>Agaricales</taxon>
        <taxon>Marasmiineae</taxon>
        <taxon>Physalacriaceae</taxon>
        <taxon>Armillaria</taxon>
    </lineage>
</organism>
<name>A0AA39UG36_9AGAR</name>
<dbReference type="EMBL" id="JAUEPR010000003">
    <property type="protein sequence ID" value="KAK0487947.1"/>
    <property type="molecule type" value="Genomic_DNA"/>
</dbReference>
<proteinExistence type="predicted"/>
<evidence type="ECO:0000313" key="2">
    <source>
        <dbReference type="Proteomes" id="UP001175227"/>
    </source>
</evidence>
<gene>
    <name evidence="1" type="ORF">IW261DRAFT_1655815</name>
</gene>
<sequence length="217" mass="23826">MSIATPAINARVSRYPSTTRMKWGQSCSSELAKKRDNGILNYISIDNIARDMLKISEAAGQKKPQYWGFSYYGSALDATFAPMFPDKVEHIVLDVISSTYAIQEVEIAVGCSDTSNNTDSVADLSAYWDNIKDVSTFADLLLEQKIECSGWKFHREGRFTGSVGGNTGYPVLLIGNSEHGSYVHSARGSLPSDIDVLLRSRYSSLCEKKTSTDSLAP</sequence>
<evidence type="ECO:0000313" key="1">
    <source>
        <dbReference type="EMBL" id="KAK0487947.1"/>
    </source>
</evidence>
<comment type="caution">
    <text evidence="1">The sequence shown here is derived from an EMBL/GenBank/DDBJ whole genome shotgun (WGS) entry which is preliminary data.</text>
</comment>
<reference evidence="1" key="1">
    <citation type="submission" date="2023-06" db="EMBL/GenBank/DDBJ databases">
        <authorList>
            <consortium name="Lawrence Berkeley National Laboratory"/>
            <person name="Ahrendt S."/>
            <person name="Sahu N."/>
            <person name="Indic B."/>
            <person name="Wong-Bajracharya J."/>
            <person name="Merenyi Z."/>
            <person name="Ke H.-M."/>
            <person name="Monk M."/>
            <person name="Kocsube S."/>
            <person name="Drula E."/>
            <person name="Lipzen A."/>
            <person name="Balint B."/>
            <person name="Henrissat B."/>
            <person name="Andreopoulos B."/>
            <person name="Martin F.M."/>
            <person name="Harder C.B."/>
            <person name="Rigling D."/>
            <person name="Ford K.L."/>
            <person name="Foster G.D."/>
            <person name="Pangilinan J."/>
            <person name="Papanicolaou A."/>
            <person name="Barry K."/>
            <person name="LaButti K."/>
            <person name="Viragh M."/>
            <person name="Koriabine M."/>
            <person name="Yan M."/>
            <person name="Riley R."/>
            <person name="Champramary S."/>
            <person name="Plett K.L."/>
            <person name="Tsai I.J."/>
            <person name="Slot J."/>
            <person name="Sipos G."/>
            <person name="Plett J."/>
            <person name="Nagy L.G."/>
            <person name="Grigoriev I.V."/>
        </authorList>
    </citation>
    <scope>NUCLEOTIDE SEQUENCE</scope>
    <source>
        <strain evidence="1">ICMP 16352</strain>
    </source>
</reference>
<dbReference type="AlphaFoldDB" id="A0AA39UG36"/>
<dbReference type="Proteomes" id="UP001175227">
    <property type="component" value="Unassembled WGS sequence"/>
</dbReference>